<feature type="transmembrane region" description="Helical" evidence="1">
    <location>
        <begin position="277"/>
        <end position="298"/>
    </location>
</feature>
<keyword evidence="3" id="KW-1185">Reference proteome</keyword>
<name>A0ABT8FZ89_9MICO</name>
<dbReference type="EMBL" id="JAUHPV010000002">
    <property type="protein sequence ID" value="MDN4472210.1"/>
    <property type="molecule type" value="Genomic_DNA"/>
</dbReference>
<feature type="transmembrane region" description="Helical" evidence="1">
    <location>
        <begin position="579"/>
        <end position="604"/>
    </location>
</feature>
<organism evidence="2 3">
    <name type="scientific">Demequina zhanjiangensis</name>
    <dbReference type="NCBI Taxonomy" id="3051659"/>
    <lineage>
        <taxon>Bacteria</taxon>
        <taxon>Bacillati</taxon>
        <taxon>Actinomycetota</taxon>
        <taxon>Actinomycetes</taxon>
        <taxon>Micrococcales</taxon>
        <taxon>Demequinaceae</taxon>
        <taxon>Demequina</taxon>
    </lineage>
</organism>
<dbReference type="Proteomes" id="UP001172738">
    <property type="component" value="Unassembled WGS sequence"/>
</dbReference>
<dbReference type="RefSeq" id="WP_301126590.1">
    <property type="nucleotide sequence ID" value="NZ_JAUHPV010000002.1"/>
</dbReference>
<feature type="transmembrane region" description="Helical" evidence="1">
    <location>
        <begin position="139"/>
        <end position="158"/>
    </location>
</feature>
<keyword evidence="1" id="KW-1133">Transmembrane helix</keyword>
<evidence type="ECO:0000256" key="1">
    <source>
        <dbReference type="SAM" id="Phobius"/>
    </source>
</evidence>
<feature type="transmembrane region" description="Helical" evidence="1">
    <location>
        <begin position="183"/>
        <end position="204"/>
    </location>
</feature>
<evidence type="ECO:0000313" key="3">
    <source>
        <dbReference type="Proteomes" id="UP001172738"/>
    </source>
</evidence>
<feature type="transmembrane region" description="Helical" evidence="1">
    <location>
        <begin position="483"/>
        <end position="504"/>
    </location>
</feature>
<evidence type="ECO:0008006" key="4">
    <source>
        <dbReference type="Google" id="ProtNLM"/>
    </source>
</evidence>
<keyword evidence="1" id="KW-0812">Transmembrane</keyword>
<comment type="caution">
    <text evidence="2">The sequence shown here is derived from an EMBL/GenBank/DDBJ whole genome shotgun (WGS) entry which is preliminary data.</text>
</comment>
<feature type="transmembrane region" description="Helical" evidence="1">
    <location>
        <begin position="224"/>
        <end position="245"/>
    </location>
</feature>
<reference evidence="2" key="1">
    <citation type="submission" date="2023-06" db="EMBL/GenBank/DDBJ databases">
        <title>SYSU T00b26.</title>
        <authorList>
            <person name="Gao L."/>
            <person name="Fang B.-Z."/>
            <person name="Li W.-J."/>
        </authorList>
    </citation>
    <scope>NUCLEOTIDE SEQUENCE</scope>
    <source>
        <strain evidence="2">SYSU T00b26</strain>
    </source>
</reference>
<feature type="transmembrane region" description="Helical" evidence="1">
    <location>
        <begin position="101"/>
        <end position="119"/>
    </location>
</feature>
<evidence type="ECO:0000313" key="2">
    <source>
        <dbReference type="EMBL" id="MDN4472210.1"/>
    </source>
</evidence>
<protein>
    <recommendedName>
        <fullName evidence="4">FtsX-like permease family protein</fullName>
    </recommendedName>
</protein>
<accession>A0ABT8FZ89</accession>
<feature type="transmembrane region" description="Helical" evidence="1">
    <location>
        <begin position="525"/>
        <end position="550"/>
    </location>
</feature>
<sequence length="620" mass="62679">MRAAAATVMGIAVAAVMAISIPWGLGTYGETFYYSSDSMGFAPLGFLVIYLAIPAALLTAVLTAMLGVRAKDAHERAVMAALGETAGTSIRRAVLVGLRDGAIAAGIAYAFMGAMHLAVESANGWPSFTTETNAWATRAVEGAVGIVALTVAHLISAWRRNRSPVELSRAAVGAYRRPKTGHLAVRAGVVLAAAAGLIVGLALTHDGDAGGSASGLADGAYMTVWIAAVAVALTALLPAATALAFRGVGLASRVADRLGSTQLAAVLRTRSADRTKAAARVVLVIGVFGFAAGALGAVDTGVRHSDSFAFIYTENPTDPVETVARIEAMDGVTDVVAADVVGLGADDWTEVVAVDPADLVGVDDELADALLAHPGAAVASSSLAGGDASRDGGVARAFRPDAVVPLVGWGLAYVDATEVDLDSTGHTYLVYVSEGADRMAIGDQLMDAVLTSDGASPASQGITFPAGQDGGYSWETPDLGASLFWIVVVVLALAPVAFTAVRAGTRDAATLTALGSPARAVRTAVAIEGAVLGLTAATIGVVSGVATGALTEVLDRARLSLDGVITDSYLAVALDSINWVTSLGFIVVVSLAYAALAAMVASAVHLETPAEALKEGTATR</sequence>
<gene>
    <name evidence="2" type="ORF">QQX04_04295</name>
</gene>
<feature type="transmembrane region" description="Helical" evidence="1">
    <location>
        <begin position="42"/>
        <end position="66"/>
    </location>
</feature>
<proteinExistence type="predicted"/>
<keyword evidence="1" id="KW-0472">Membrane</keyword>